<evidence type="ECO:0000256" key="3">
    <source>
        <dbReference type="ARBA" id="ARBA00023125"/>
    </source>
</evidence>
<dbReference type="Gene3D" id="1.10.443.10">
    <property type="entry name" value="Intergrase catalytic core"/>
    <property type="match status" value="1"/>
</dbReference>
<dbReference type="RefSeq" id="WP_092794286.1">
    <property type="nucleotide sequence ID" value="NZ_FNXF01000010.1"/>
</dbReference>
<dbReference type="PROSITE" id="PS51900">
    <property type="entry name" value="CB"/>
    <property type="match status" value="1"/>
</dbReference>
<proteinExistence type="inferred from homology"/>
<evidence type="ECO:0000259" key="6">
    <source>
        <dbReference type="PROSITE" id="PS51898"/>
    </source>
</evidence>
<evidence type="ECO:0000256" key="4">
    <source>
        <dbReference type="ARBA" id="ARBA00023172"/>
    </source>
</evidence>
<dbReference type="SUPFAM" id="SSF56349">
    <property type="entry name" value="DNA breaking-rejoining enzymes"/>
    <property type="match status" value="1"/>
</dbReference>
<dbReference type="InterPro" id="IPR044068">
    <property type="entry name" value="CB"/>
</dbReference>
<sequence length="413" mass="47070">MSKKIIPLSDTIIRSSKPSAKPYTLYDGDGLQIRISPSNSKSWLLSYVRPLVNKRNNLKLGNYPAVTLSAARKTAAKYRQLLAEGVDPQRWLEQQNSQASADALNTFQHACEKWFEVKFSSISTRHAFNIQRSFEQHVFPKAGHLPLKELSAQQVIEILRPLEKLHKLETLSRLCQRINELMTWCVNTGLLEFNRLSGIKAAFSSPKNENMKTLKPEELPELMQRLSTANIQLSTRCLIEWQLHTMVRPGEAVKARWQDIDFEQALWTIPAEFMKKRRQHQVPLSSQAIALLQLMRPISGEQLYVFPSVRHKGSHIHKETANMALKRMGFANRLVAHGIRSLASTILNEAGFYGDLVESALAHEDKNQVRRAYNKAGYLKGRREMMQWWSNHIQAAAQGNVSLAVVPEYKPAV</sequence>
<dbReference type="PANTHER" id="PTHR30629:SF6">
    <property type="entry name" value="PROPHAGE INTEGRASE INTA-RELATED"/>
    <property type="match status" value="1"/>
</dbReference>
<dbReference type="Pfam" id="PF13356">
    <property type="entry name" value="Arm-DNA-bind_3"/>
    <property type="match status" value="1"/>
</dbReference>
<gene>
    <name evidence="8" type="ORF">SAMN05660691_02725</name>
</gene>
<dbReference type="Proteomes" id="UP000199371">
    <property type="component" value="Unassembled WGS sequence"/>
</dbReference>
<dbReference type="Gene3D" id="3.30.160.390">
    <property type="entry name" value="Integrase, DNA-binding domain"/>
    <property type="match status" value="1"/>
</dbReference>
<dbReference type="InterPro" id="IPR013762">
    <property type="entry name" value="Integrase-like_cat_sf"/>
</dbReference>
<dbReference type="InterPro" id="IPR038488">
    <property type="entry name" value="Integrase_DNA-bd_sf"/>
</dbReference>
<dbReference type="OrthoDB" id="9795573at2"/>
<dbReference type="GO" id="GO:0003677">
    <property type="term" value="F:DNA binding"/>
    <property type="evidence" value="ECO:0007669"/>
    <property type="project" value="UniProtKB-UniRule"/>
</dbReference>
<dbReference type="Pfam" id="PF00589">
    <property type="entry name" value="Phage_integrase"/>
    <property type="match status" value="1"/>
</dbReference>
<dbReference type="Gene3D" id="1.10.150.130">
    <property type="match status" value="1"/>
</dbReference>
<dbReference type="PROSITE" id="PS51898">
    <property type="entry name" value="TYR_RECOMBINASE"/>
    <property type="match status" value="1"/>
</dbReference>
<feature type="domain" description="Core-binding (CB)" evidence="7">
    <location>
        <begin position="105"/>
        <end position="186"/>
    </location>
</feature>
<dbReference type="InterPro" id="IPR010998">
    <property type="entry name" value="Integrase_recombinase_N"/>
</dbReference>
<keyword evidence="3 5" id="KW-0238">DNA-binding</keyword>
<evidence type="ECO:0000259" key="7">
    <source>
        <dbReference type="PROSITE" id="PS51900"/>
    </source>
</evidence>
<dbReference type="InterPro" id="IPR053876">
    <property type="entry name" value="Phage_int_M"/>
</dbReference>
<evidence type="ECO:0000313" key="8">
    <source>
        <dbReference type="EMBL" id="SEI00044.1"/>
    </source>
</evidence>
<keyword evidence="9" id="KW-1185">Reference proteome</keyword>
<dbReference type="EMBL" id="FNXF01000010">
    <property type="protein sequence ID" value="SEI00044.1"/>
    <property type="molecule type" value="Genomic_DNA"/>
</dbReference>
<dbReference type="STRING" id="173990.SAMN05660691_02725"/>
<dbReference type="Pfam" id="PF22022">
    <property type="entry name" value="Phage_int_M"/>
    <property type="match status" value="1"/>
</dbReference>
<dbReference type="InterPro" id="IPR025166">
    <property type="entry name" value="Integrase_DNA_bind_dom"/>
</dbReference>
<dbReference type="InterPro" id="IPR011010">
    <property type="entry name" value="DNA_brk_join_enz"/>
</dbReference>
<dbReference type="GO" id="GO:0006310">
    <property type="term" value="P:DNA recombination"/>
    <property type="evidence" value="ECO:0007669"/>
    <property type="project" value="UniProtKB-KW"/>
</dbReference>
<protein>
    <submittedName>
        <fullName evidence="8">Integrase</fullName>
    </submittedName>
</protein>
<evidence type="ECO:0000256" key="2">
    <source>
        <dbReference type="ARBA" id="ARBA00022908"/>
    </source>
</evidence>
<feature type="domain" description="Tyr recombinase" evidence="6">
    <location>
        <begin position="209"/>
        <end position="386"/>
    </location>
</feature>
<comment type="similarity">
    <text evidence="1">Belongs to the 'phage' integrase family.</text>
</comment>
<reference evidence="9" key="1">
    <citation type="submission" date="2016-10" db="EMBL/GenBank/DDBJ databases">
        <authorList>
            <person name="Varghese N."/>
            <person name="Submissions S."/>
        </authorList>
    </citation>
    <scope>NUCLEOTIDE SEQUENCE [LARGE SCALE GENOMIC DNA]</scope>
    <source>
        <strain evidence="9">DSM 17616</strain>
    </source>
</reference>
<accession>A0A1H6MQM5</accession>
<evidence type="ECO:0000256" key="1">
    <source>
        <dbReference type="ARBA" id="ARBA00008857"/>
    </source>
</evidence>
<organism evidence="8 9">
    <name type="scientific">Rheinheimera pacifica</name>
    <dbReference type="NCBI Taxonomy" id="173990"/>
    <lineage>
        <taxon>Bacteria</taxon>
        <taxon>Pseudomonadati</taxon>
        <taxon>Pseudomonadota</taxon>
        <taxon>Gammaproteobacteria</taxon>
        <taxon>Chromatiales</taxon>
        <taxon>Chromatiaceae</taxon>
        <taxon>Rheinheimera</taxon>
    </lineage>
</organism>
<dbReference type="CDD" id="cd00801">
    <property type="entry name" value="INT_P4_C"/>
    <property type="match status" value="1"/>
</dbReference>
<dbReference type="GO" id="GO:0015074">
    <property type="term" value="P:DNA integration"/>
    <property type="evidence" value="ECO:0007669"/>
    <property type="project" value="UniProtKB-KW"/>
</dbReference>
<dbReference type="NCBIfam" id="NF007246">
    <property type="entry name" value="PRK09692.1"/>
    <property type="match status" value="1"/>
</dbReference>
<evidence type="ECO:0000256" key="5">
    <source>
        <dbReference type="PROSITE-ProRule" id="PRU01248"/>
    </source>
</evidence>
<evidence type="ECO:0000313" key="9">
    <source>
        <dbReference type="Proteomes" id="UP000199371"/>
    </source>
</evidence>
<name>A0A1H6MQM5_9GAMM</name>
<dbReference type="InterPro" id="IPR050808">
    <property type="entry name" value="Phage_Integrase"/>
</dbReference>
<dbReference type="PANTHER" id="PTHR30629">
    <property type="entry name" value="PROPHAGE INTEGRASE"/>
    <property type="match status" value="1"/>
</dbReference>
<dbReference type="AlphaFoldDB" id="A0A1H6MQM5"/>
<keyword evidence="2" id="KW-0229">DNA integration</keyword>
<dbReference type="InterPro" id="IPR002104">
    <property type="entry name" value="Integrase_catalytic"/>
</dbReference>
<keyword evidence="4" id="KW-0233">DNA recombination</keyword>